<evidence type="ECO:0000256" key="3">
    <source>
        <dbReference type="ARBA" id="ARBA00022618"/>
    </source>
</evidence>
<dbReference type="InterPro" id="IPR007449">
    <property type="entry name" value="ZipA_FtsZ-bd_C"/>
</dbReference>
<keyword evidence="1" id="KW-1003">Cell membrane</keyword>
<dbReference type="PANTHER" id="PTHR38685">
    <property type="entry name" value="CELL DIVISION PROTEIN ZIPA"/>
    <property type="match status" value="1"/>
</dbReference>
<organism evidence="11">
    <name type="scientific">hydrothermal vent metagenome</name>
    <dbReference type="NCBI Taxonomy" id="652676"/>
    <lineage>
        <taxon>unclassified sequences</taxon>
        <taxon>metagenomes</taxon>
        <taxon>ecological metagenomes</taxon>
    </lineage>
</organism>
<keyword evidence="4 9" id="KW-0812">Transmembrane</keyword>
<dbReference type="SMART" id="SM00771">
    <property type="entry name" value="ZipA_C"/>
    <property type="match status" value="1"/>
</dbReference>
<keyword evidence="2" id="KW-0997">Cell inner membrane</keyword>
<evidence type="ECO:0000256" key="4">
    <source>
        <dbReference type="ARBA" id="ARBA00022692"/>
    </source>
</evidence>
<evidence type="ECO:0000313" key="11">
    <source>
        <dbReference type="EMBL" id="VAW67358.1"/>
    </source>
</evidence>
<feature type="transmembrane region" description="Helical" evidence="9">
    <location>
        <begin position="6"/>
        <end position="23"/>
    </location>
</feature>
<dbReference type="Pfam" id="PF04354">
    <property type="entry name" value="ZipA_C"/>
    <property type="match status" value="1"/>
</dbReference>
<evidence type="ECO:0000256" key="5">
    <source>
        <dbReference type="ARBA" id="ARBA00022989"/>
    </source>
</evidence>
<dbReference type="InterPro" id="IPR036765">
    <property type="entry name" value="ZipA_FtsZ-bd_C_sf"/>
</dbReference>
<keyword evidence="7" id="KW-0131">Cell cycle</keyword>
<dbReference type="Gene3D" id="3.30.1400.10">
    <property type="entry name" value="ZipA, C-terminal FtsZ-binding domain"/>
    <property type="match status" value="1"/>
</dbReference>
<keyword evidence="5 9" id="KW-1133">Transmembrane helix</keyword>
<evidence type="ECO:0000259" key="10">
    <source>
        <dbReference type="SMART" id="SM00771"/>
    </source>
</evidence>
<evidence type="ECO:0000256" key="9">
    <source>
        <dbReference type="SAM" id="Phobius"/>
    </source>
</evidence>
<proteinExistence type="predicted"/>
<dbReference type="AlphaFoldDB" id="A0A3B0XGC3"/>
<dbReference type="InterPro" id="IPR011919">
    <property type="entry name" value="Cell_div_ZipA"/>
</dbReference>
<reference evidence="11" key="1">
    <citation type="submission" date="2018-06" db="EMBL/GenBank/DDBJ databases">
        <authorList>
            <person name="Zhirakovskaya E."/>
        </authorList>
    </citation>
    <scope>NUCLEOTIDE SEQUENCE</scope>
</reference>
<dbReference type="GO" id="GO:0000917">
    <property type="term" value="P:division septum assembly"/>
    <property type="evidence" value="ECO:0007669"/>
    <property type="project" value="TreeGrafter"/>
</dbReference>
<protein>
    <recommendedName>
        <fullName evidence="10">ZipA C-terminal FtsZ-binding domain-containing protein</fullName>
    </recommendedName>
</protein>
<feature type="region of interest" description="Disordered" evidence="8">
    <location>
        <begin position="126"/>
        <end position="151"/>
    </location>
</feature>
<keyword evidence="6 9" id="KW-0472">Membrane</keyword>
<accession>A0A3B0XGC3</accession>
<dbReference type="EMBL" id="UOFI01000095">
    <property type="protein sequence ID" value="VAW67358.1"/>
    <property type="molecule type" value="Genomic_DNA"/>
</dbReference>
<evidence type="ECO:0000256" key="7">
    <source>
        <dbReference type="ARBA" id="ARBA00023306"/>
    </source>
</evidence>
<feature type="region of interest" description="Disordered" evidence="8">
    <location>
        <begin position="31"/>
        <end position="52"/>
    </location>
</feature>
<dbReference type="SUPFAM" id="SSF64383">
    <property type="entry name" value="Cell-division protein ZipA, C-terminal domain"/>
    <property type="match status" value="1"/>
</dbReference>
<dbReference type="GO" id="GO:0032153">
    <property type="term" value="C:cell division site"/>
    <property type="evidence" value="ECO:0007669"/>
    <property type="project" value="TreeGrafter"/>
</dbReference>
<feature type="domain" description="ZipA C-terminal FtsZ-binding" evidence="10">
    <location>
        <begin position="191"/>
        <end position="326"/>
    </location>
</feature>
<feature type="compositionally biased region" description="Polar residues" evidence="8">
    <location>
        <begin position="133"/>
        <end position="151"/>
    </location>
</feature>
<name>A0A3B0XGC3_9ZZZZ</name>
<evidence type="ECO:0000256" key="8">
    <source>
        <dbReference type="SAM" id="MobiDB-lite"/>
    </source>
</evidence>
<evidence type="ECO:0000256" key="1">
    <source>
        <dbReference type="ARBA" id="ARBA00022475"/>
    </source>
</evidence>
<dbReference type="PANTHER" id="PTHR38685:SF1">
    <property type="entry name" value="CELL DIVISION PROTEIN ZIPA"/>
    <property type="match status" value="1"/>
</dbReference>
<evidence type="ECO:0000256" key="6">
    <source>
        <dbReference type="ARBA" id="ARBA00023136"/>
    </source>
</evidence>
<gene>
    <name evidence="11" type="ORF">MNBD_GAMMA09-2624</name>
</gene>
<dbReference type="GO" id="GO:0005886">
    <property type="term" value="C:plasma membrane"/>
    <property type="evidence" value="ECO:0007669"/>
    <property type="project" value="TreeGrafter"/>
</dbReference>
<keyword evidence="3" id="KW-0132">Cell division</keyword>
<evidence type="ECO:0000256" key="2">
    <source>
        <dbReference type="ARBA" id="ARBA00022519"/>
    </source>
</evidence>
<sequence>MDDLRWILLAIALLVIAAIFFLSRSRKKDSNTFTADTTDEMPSFSAEQSTESDWVDSVGPVRVVTGDSSRVHSRDNARADLSAIQNESITARLVDIDEAELKAKSEPGSKQENGAQKDILSEVEPEALKKSSTDNQPVTDKQLENNSVTGKSAINESIATYQSVLPETHKPPAVTAEAPPVSVAEDETPAQDDVIAVYVLATSEMPVMKGDKILSASYSLHLEHGDMKIFHFSDEVTVNGVTKNEIQFSMANLHEPGWFDIENINQLETRGLSFFMQVGLVENPAAVLDEMFICAHKMSTMLGARLCNAQRKPLDEAYTKHLRNKVKRLMELKAGNT</sequence>